<keyword evidence="2" id="KW-1185">Reference proteome</keyword>
<dbReference type="EMBL" id="BSXS01000307">
    <property type="protein sequence ID" value="GME71925.1"/>
    <property type="molecule type" value="Genomic_DNA"/>
</dbReference>
<gene>
    <name evidence="1" type="ORF">Amon02_000077000</name>
</gene>
<organism evidence="1 2">
    <name type="scientific">Ambrosiozyma monospora</name>
    <name type="common">Yeast</name>
    <name type="synonym">Endomycopsis monosporus</name>
    <dbReference type="NCBI Taxonomy" id="43982"/>
    <lineage>
        <taxon>Eukaryota</taxon>
        <taxon>Fungi</taxon>
        <taxon>Dikarya</taxon>
        <taxon>Ascomycota</taxon>
        <taxon>Saccharomycotina</taxon>
        <taxon>Pichiomycetes</taxon>
        <taxon>Pichiales</taxon>
        <taxon>Pichiaceae</taxon>
        <taxon>Ambrosiozyma</taxon>
    </lineage>
</organism>
<comment type="caution">
    <text evidence="1">The sequence shown here is derived from an EMBL/GenBank/DDBJ whole genome shotgun (WGS) entry which is preliminary data.</text>
</comment>
<proteinExistence type="predicted"/>
<evidence type="ECO:0000313" key="2">
    <source>
        <dbReference type="Proteomes" id="UP001165064"/>
    </source>
</evidence>
<protein>
    <submittedName>
        <fullName evidence="1">Unnamed protein product</fullName>
    </submittedName>
</protein>
<name>A0ACB5STB6_AMBMO</name>
<accession>A0ACB5STB6</accession>
<sequence length="139" mass="15884">MVPSLKQANSKDRRPTFQISKRLFGNFEWLTANLEGQIKIAEDDSAHKLTEEDNLIKLLKGYSGTITNKHPNLNHQQDHPFQFLTDLKVVQCIAGNYIKVDTSFPESYTQLQQDLVFAELGILAHQTQQYKVTVKLSSH</sequence>
<dbReference type="Proteomes" id="UP001165064">
    <property type="component" value="Unassembled WGS sequence"/>
</dbReference>
<evidence type="ECO:0000313" key="1">
    <source>
        <dbReference type="EMBL" id="GME71925.1"/>
    </source>
</evidence>
<reference evidence="1" key="1">
    <citation type="submission" date="2023-04" db="EMBL/GenBank/DDBJ databases">
        <title>Ambrosiozyma monospora NBRC 10751.</title>
        <authorList>
            <person name="Ichikawa N."/>
            <person name="Sato H."/>
            <person name="Tonouchi N."/>
        </authorList>
    </citation>
    <scope>NUCLEOTIDE SEQUENCE</scope>
    <source>
        <strain evidence="1">NBRC 10751</strain>
    </source>
</reference>